<dbReference type="EMBL" id="CP132314">
    <property type="protein sequence ID" value="WLS03112.1"/>
    <property type="molecule type" value="Genomic_DNA"/>
</dbReference>
<keyword evidence="2" id="KW-1185">Reference proteome</keyword>
<reference evidence="1 2" key="1">
    <citation type="submission" date="2023-08" db="EMBL/GenBank/DDBJ databases">
        <title>Pathogen: clinical or host-associated sample.</title>
        <authorList>
            <person name="Hergert J."/>
            <person name="Casey R."/>
            <person name="Wagner J."/>
            <person name="Young E.L."/>
            <person name="Oakeson K.F."/>
        </authorList>
    </citation>
    <scope>NUCLEOTIDE SEQUENCE [LARGE SCALE GENOMIC DNA]</scope>
    <source>
        <strain evidence="1 2">UPHL-collab-2</strain>
    </source>
</reference>
<sequence length="86" mass="9353">MFTIEQLRTADFCAGNREVIAEFTAVYGDIRIPGCTLFRDGGKFGAWPPSSKRGGPAVKLMGGAHRAFLDAAVALHLKSNRQQETQ</sequence>
<evidence type="ECO:0000313" key="1">
    <source>
        <dbReference type="EMBL" id="WLS03112.1"/>
    </source>
</evidence>
<dbReference type="Proteomes" id="UP001225788">
    <property type="component" value="Chromosome"/>
</dbReference>
<evidence type="ECO:0000313" key="2">
    <source>
        <dbReference type="Proteomes" id="UP001225788"/>
    </source>
</evidence>
<name>A0ABY9K3G2_9HYPH</name>
<accession>A0ABY9K3G2</accession>
<dbReference type="RefSeq" id="WP_306158614.1">
    <property type="nucleotide sequence ID" value="NZ_CP132314.1"/>
</dbReference>
<organism evidence="1 2">
    <name type="scientific">Shinella oryzae</name>
    <dbReference type="NCBI Taxonomy" id="2871820"/>
    <lineage>
        <taxon>Bacteria</taxon>
        <taxon>Pseudomonadati</taxon>
        <taxon>Pseudomonadota</taxon>
        <taxon>Alphaproteobacteria</taxon>
        <taxon>Hyphomicrobiales</taxon>
        <taxon>Rhizobiaceae</taxon>
        <taxon>Shinella</taxon>
    </lineage>
</organism>
<gene>
    <name evidence="1" type="ORF">Q9315_00245</name>
</gene>
<protein>
    <submittedName>
        <fullName evidence="1">Uncharacterized protein</fullName>
    </submittedName>
</protein>
<proteinExistence type="predicted"/>